<comment type="caution">
    <text evidence="2">The sequence shown here is derived from an EMBL/GenBank/DDBJ whole genome shotgun (WGS) entry which is preliminary data.</text>
</comment>
<evidence type="ECO:0000256" key="1">
    <source>
        <dbReference type="PROSITE-ProRule" id="PRU00339"/>
    </source>
</evidence>
<evidence type="ECO:0000313" key="2">
    <source>
        <dbReference type="EMBL" id="MBS2967676.1"/>
    </source>
</evidence>
<dbReference type="RefSeq" id="WP_211556308.1">
    <property type="nucleotide sequence ID" value="NZ_JAGVRK010000001.1"/>
</dbReference>
<feature type="repeat" description="TPR" evidence="1">
    <location>
        <begin position="390"/>
        <end position="423"/>
    </location>
</feature>
<proteinExistence type="predicted"/>
<gene>
    <name evidence="2" type="ORF">J9317_02670</name>
</gene>
<protein>
    <recommendedName>
        <fullName evidence="4">Tetratricopeptide repeat protein</fullName>
    </recommendedName>
</protein>
<dbReference type="Gene3D" id="1.25.40.10">
    <property type="entry name" value="Tetratricopeptide repeat domain"/>
    <property type="match status" value="1"/>
</dbReference>
<dbReference type="EMBL" id="JAGVRK010000001">
    <property type="protein sequence ID" value="MBS2967676.1"/>
    <property type="molecule type" value="Genomic_DNA"/>
</dbReference>
<dbReference type="PROSITE" id="PS50005">
    <property type="entry name" value="TPR"/>
    <property type="match status" value="1"/>
</dbReference>
<dbReference type="Proteomes" id="UP000682403">
    <property type="component" value="Unassembled WGS sequence"/>
</dbReference>
<reference evidence="2 3" key="1">
    <citation type="submission" date="2021-04" db="EMBL/GenBank/DDBJ databases">
        <title>Metabacillus sp. strain KIGAM252 whole genome sequence.</title>
        <authorList>
            <person name="Seo M.-J."/>
            <person name="Cho E.-S."/>
            <person name="Hwang C.Y."/>
            <person name="Yoon D.J."/>
        </authorList>
    </citation>
    <scope>NUCLEOTIDE SEQUENCE [LARGE SCALE GENOMIC DNA]</scope>
    <source>
        <strain evidence="2 3">KIGAM252</strain>
    </source>
</reference>
<dbReference type="InterPro" id="IPR011990">
    <property type="entry name" value="TPR-like_helical_dom_sf"/>
</dbReference>
<accession>A0ABS5LAB8</accession>
<evidence type="ECO:0000313" key="3">
    <source>
        <dbReference type="Proteomes" id="UP000682403"/>
    </source>
</evidence>
<keyword evidence="1" id="KW-0802">TPR repeat</keyword>
<name>A0ABS5LAB8_9BACI</name>
<sequence>MTGHIEYVTVAQSGEKPLQLQVKRLAFYNRMRIAEAVHPEKGTCYLFFYQNQFLTGKHTTPKKGSMLSRAFRSGIVLDAPHPLIDALFTPPQVFQLRTVTQLFKSLSKQLTPQETVYILSHFDSFVSKDKITEACKSFFFQYRRSGQFRMAHQVLMTLLDADSKNQWASELSQHLDYLKYRLLYEGGYTEMKAIDPLHAEVLCRKKKKTEPSFTRLQKLLSEQNRWMDQAALYIKYFKNEEEPSAEYYEEFSKLLAAHFSNRERAIILWDSCKNHLKDGKAQQDLVDALLSDARLEDAVSVLIESGDCDSEQLMALLSNPDIDYKKFDEEKLQLFLINFKDHKACGQMLRIMVPNMLKHREFSAVLNWLLPIPSLLTENFKKMAAYQDDPEQQLELGRLYVEIKQYQKAIDCFSWEMELNPSNPEPVQWLSKTYKEMGMSQEAKAYMSILHTMQKASNS</sequence>
<organism evidence="2 3">
    <name type="scientific">Metabacillus flavus</name>
    <dbReference type="NCBI Taxonomy" id="2823519"/>
    <lineage>
        <taxon>Bacteria</taxon>
        <taxon>Bacillati</taxon>
        <taxon>Bacillota</taxon>
        <taxon>Bacilli</taxon>
        <taxon>Bacillales</taxon>
        <taxon>Bacillaceae</taxon>
        <taxon>Metabacillus</taxon>
    </lineage>
</organism>
<keyword evidence="3" id="KW-1185">Reference proteome</keyword>
<dbReference type="SUPFAM" id="SSF48452">
    <property type="entry name" value="TPR-like"/>
    <property type="match status" value="1"/>
</dbReference>
<evidence type="ECO:0008006" key="4">
    <source>
        <dbReference type="Google" id="ProtNLM"/>
    </source>
</evidence>
<dbReference type="InterPro" id="IPR019734">
    <property type="entry name" value="TPR_rpt"/>
</dbReference>